<dbReference type="AlphaFoldDB" id="A0A9D3W1C4"/>
<dbReference type="EMBL" id="JAIQCV010000004">
    <property type="protein sequence ID" value="KAH1107184.1"/>
    <property type="molecule type" value="Genomic_DNA"/>
</dbReference>
<keyword evidence="3" id="KW-1185">Reference proteome</keyword>
<gene>
    <name evidence="2" type="ORF">J1N35_010952</name>
</gene>
<feature type="non-terminal residue" evidence="2">
    <location>
        <position position="1"/>
    </location>
</feature>
<dbReference type="Pfam" id="PF22936">
    <property type="entry name" value="Pol_BBD"/>
    <property type="match status" value="1"/>
</dbReference>
<sequence>DEVYEKAFINNSTVSQKQCVTGGASRENNYSLIEKSSKESLIYGRGKLSFEKVKGNLLSEEKLNNEFGLYTKSNEQASILVSRSKKGLKSRIRDKTCSYYKKLGHIKAVSYKLQNKNRRVIVSNEKVVTDASVAKNKGDDWVLVFTIKRSKLTSKWILDSRCSFHMCPNKDLFSTYNLVEGGVVLIGNGSPYKLRIP</sequence>
<protein>
    <recommendedName>
        <fullName evidence="1">Retrovirus-related Pol polyprotein from transposon TNT 1-94-like beta-barrel domain-containing protein</fullName>
    </recommendedName>
</protein>
<dbReference type="OrthoDB" id="1736601at2759"/>
<accession>A0A9D3W1C4</accession>
<organism evidence="2 3">
    <name type="scientific">Gossypium stocksii</name>
    <dbReference type="NCBI Taxonomy" id="47602"/>
    <lineage>
        <taxon>Eukaryota</taxon>
        <taxon>Viridiplantae</taxon>
        <taxon>Streptophyta</taxon>
        <taxon>Embryophyta</taxon>
        <taxon>Tracheophyta</taxon>
        <taxon>Spermatophyta</taxon>
        <taxon>Magnoliopsida</taxon>
        <taxon>eudicotyledons</taxon>
        <taxon>Gunneridae</taxon>
        <taxon>Pentapetalae</taxon>
        <taxon>rosids</taxon>
        <taxon>malvids</taxon>
        <taxon>Malvales</taxon>
        <taxon>Malvaceae</taxon>
        <taxon>Malvoideae</taxon>
        <taxon>Gossypium</taxon>
    </lineage>
</organism>
<dbReference type="Proteomes" id="UP000828251">
    <property type="component" value="Unassembled WGS sequence"/>
</dbReference>
<evidence type="ECO:0000313" key="2">
    <source>
        <dbReference type="EMBL" id="KAH1107184.1"/>
    </source>
</evidence>
<evidence type="ECO:0000259" key="1">
    <source>
        <dbReference type="Pfam" id="PF22936"/>
    </source>
</evidence>
<evidence type="ECO:0000313" key="3">
    <source>
        <dbReference type="Proteomes" id="UP000828251"/>
    </source>
</evidence>
<name>A0A9D3W1C4_9ROSI</name>
<comment type="caution">
    <text evidence="2">The sequence shown here is derived from an EMBL/GenBank/DDBJ whole genome shotgun (WGS) entry which is preliminary data.</text>
</comment>
<dbReference type="InterPro" id="IPR054722">
    <property type="entry name" value="PolX-like_BBD"/>
</dbReference>
<reference evidence="2 3" key="1">
    <citation type="journal article" date="2021" name="Plant Biotechnol. J.">
        <title>Multi-omics assisted identification of the key and species-specific regulatory components of drought-tolerant mechanisms in Gossypium stocksii.</title>
        <authorList>
            <person name="Yu D."/>
            <person name="Ke L."/>
            <person name="Zhang D."/>
            <person name="Wu Y."/>
            <person name="Sun Y."/>
            <person name="Mei J."/>
            <person name="Sun J."/>
            <person name="Sun Y."/>
        </authorList>
    </citation>
    <scope>NUCLEOTIDE SEQUENCE [LARGE SCALE GENOMIC DNA]</scope>
    <source>
        <strain evidence="3">cv. E1</strain>
        <tissue evidence="2">Leaf</tissue>
    </source>
</reference>
<proteinExistence type="predicted"/>
<feature type="domain" description="Retrovirus-related Pol polyprotein from transposon TNT 1-94-like beta-barrel" evidence="1">
    <location>
        <begin position="156"/>
        <end position="193"/>
    </location>
</feature>